<dbReference type="SUPFAM" id="SSF51735">
    <property type="entry name" value="NAD(P)-binding Rossmann-fold domains"/>
    <property type="match status" value="1"/>
</dbReference>
<protein>
    <submittedName>
        <fullName evidence="3">Short-chain dehydrogenase</fullName>
    </submittedName>
</protein>
<dbReference type="GO" id="GO:0016491">
    <property type="term" value="F:oxidoreductase activity"/>
    <property type="evidence" value="ECO:0007669"/>
    <property type="project" value="UniProtKB-KW"/>
</dbReference>
<keyword evidence="4" id="KW-1185">Reference proteome</keyword>
<keyword evidence="2" id="KW-0560">Oxidoreductase</keyword>
<dbReference type="PRINTS" id="PR00081">
    <property type="entry name" value="GDHRDH"/>
</dbReference>
<accession>A0A1S1PP23</accession>
<proteinExistence type="inferred from homology"/>
<reference evidence="4" key="1">
    <citation type="submission" date="2016-07" db="EMBL/GenBank/DDBJ databases">
        <title>Frankia sp. NRRL B-16219 Genome sequencing.</title>
        <authorList>
            <person name="Ghodhbane-Gtari F."/>
            <person name="Swanson E."/>
            <person name="Gueddou A."/>
            <person name="Louati M."/>
            <person name="Nouioui I."/>
            <person name="Hezbri K."/>
            <person name="Abebe-Akele F."/>
            <person name="Simpson S."/>
            <person name="Morris K."/>
            <person name="Thomas K."/>
            <person name="Gtari M."/>
            <person name="Tisa L.S."/>
        </authorList>
    </citation>
    <scope>NUCLEOTIDE SEQUENCE [LARGE SCALE GENOMIC DNA]</scope>
    <source>
        <strain evidence="4">NRRL B-16219</strain>
    </source>
</reference>
<dbReference type="PANTHER" id="PTHR43477">
    <property type="entry name" value="DIHYDROANTICAPSIN 7-DEHYDROGENASE"/>
    <property type="match status" value="1"/>
</dbReference>
<organism evidence="3 4">
    <name type="scientific">Parafrankia soli</name>
    <dbReference type="NCBI Taxonomy" id="2599596"/>
    <lineage>
        <taxon>Bacteria</taxon>
        <taxon>Bacillati</taxon>
        <taxon>Actinomycetota</taxon>
        <taxon>Actinomycetes</taxon>
        <taxon>Frankiales</taxon>
        <taxon>Frankiaceae</taxon>
        <taxon>Parafrankia</taxon>
    </lineage>
</organism>
<comment type="caution">
    <text evidence="3">The sequence shown here is derived from an EMBL/GenBank/DDBJ whole genome shotgun (WGS) entry which is preliminary data.</text>
</comment>
<dbReference type="RefSeq" id="WP_071066042.1">
    <property type="nucleotide sequence ID" value="NZ_MAXA01000245.1"/>
</dbReference>
<gene>
    <name evidence="3" type="ORF">BBK14_25430</name>
</gene>
<evidence type="ECO:0000256" key="2">
    <source>
        <dbReference type="ARBA" id="ARBA00023002"/>
    </source>
</evidence>
<sequence length="274" mass="28625">MTLFDAFRYDGKRVLVVGGATGMGAAAAELAQSAGAEVVVMDYAEVTLPGAKAIHVNLADAASIDAAVEQCGGPVHALFSAAGVADGTPGIERINFIGHRYLVDRLLAGGLLPRGSAIGFISSAAGLGWEGNLPLLKEFLDITDFDAATQWVHEHGKADYMWSKQAVCAYVARESFALQKQGIRVNAICPGPTDTPLAQANKEMWLGFGADYRAEVGIEAATPLEQAYPLLFLCSDAAAAVSGITVITDAGYCSSGITGSYPAAAENVRFFFGR</sequence>
<name>A0A1S1PP23_9ACTN</name>
<dbReference type="EMBL" id="MAXA01000245">
    <property type="protein sequence ID" value="OHV22655.1"/>
    <property type="molecule type" value="Genomic_DNA"/>
</dbReference>
<dbReference type="OrthoDB" id="9809287at2"/>
<evidence type="ECO:0000313" key="3">
    <source>
        <dbReference type="EMBL" id="OHV22655.1"/>
    </source>
</evidence>
<dbReference type="InterPro" id="IPR036291">
    <property type="entry name" value="NAD(P)-bd_dom_sf"/>
</dbReference>
<evidence type="ECO:0000313" key="4">
    <source>
        <dbReference type="Proteomes" id="UP000179769"/>
    </source>
</evidence>
<dbReference type="AlphaFoldDB" id="A0A1S1PP23"/>
<dbReference type="PANTHER" id="PTHR43477:SF1">
    <property type="entry name" value="DIHYDROANTICAPSIN 7-DEHYDROGENASE"/>
    <property type="match status" value="1"/>
</dbReference>
<dbReference type="InterPro" id="IPR002347">
    <property type="entry name" value="SDR_fam"/>
</dbReference>
<dbReference type="Pfam" id="PF13561">
    <property type="entry name" value="adh_short_C2"/>
    <property type="match status" value="1"/>
</dbReference>
<dbReference type="Proteomes" id="UP000179769">
    <property type="component" value="Unassembled WGS sequence"/>
</dbReference>
<comment type="similarity">
    <text evidence="1">Belongs to the short-chain dehydrogenases/reductases (SDR) family.</text>
</comment>
<dbReference type="InterPro" id="IPR051122">
    <property type="entry name" value="SDR_DHRS6-like"/>
</dbReference>
<dbReference type="Gene3D" id="3.40.50.720">
    <property type="entry name" value="NAD(P)-binding Rossmann-like Domain"/>
    <property type="match status" value="1"/>
</dbReference>
<evidence type="ECO:0000256" key="1">
    <source>
        <dbReference type="ARBA" id="ARBA00006484"/>
    </source>
</evidence>